<organism evidence="2 3">
    <name type="scientific">Cupriavidus pauculus</name>
    <dbReference type="NCBI Taxonomy" id="82633"/>
    <lineage>
        <taxon>Bacteria</taxon>
        <taxon>Pseudomonadati</taxon>
        <taxon>Pseudomonadota</taxon>
        <taxon>Betaproteobacteria</taxon>
        <taxon>Burkholderiales</taxon>
        <taxon>Burkholderiaceae</taxon>
        <taxon>Cupriavidus</taxon>
    </lineage>
</organism>
<accession>A0A2N5C388</accession>
<keyword evidence="1" id="KW-0812">Transmembrane</keyword>
<dbReference type="EMBL" id="PJRP01000024">
    <property type="protein sequence ID" value="PLP96650.1"/>
    <property type="molecule type" value="Genomic_DNA"/>
</dbReference>
<reference evidence="2 3" key="1">
    <citation type="submission" date="2017-12" db="EMBL/GenBank/DDBJ databases">
        <title>Genome sequence of the active heterotrophic nitrifier-denitrifier, Cupriavidus pauculus UM1.</title>
        <authorList>
            <person name="Putonti C."/>
            <person name="Castignetti D."/>
        </authorList>
    </citation>
    <scope>NUCLEOTIDE SEQUENCE [LARGE SCALE GENOMIC DNA]</scope>
    <source>
        <strain evidence="2 3">UM1</strain>
    </source>
</reference>
<dbReference type="Proteomes" id="UP000234341">
    <property type="component" value="Unassembled WGS sequence"/>
</dbReference>
<comment type="caution">
    <text evidence="2">The sequence shown here is derived from an EMBL/GenBank/DDBJ whole genome shotgun (WGS) entry which is preliminary data.</text>
</comment>
<dbReference type="RefSeq" id="WP_101685282.1">
    <property type="nucleotide sequence ID" value="NZ_PJRP01000024.1"/>
</dbReference>
<feature type="transmembrane region" description="Helical" evidence="1">
    <location>
        <begin position="61"/>
        <end position="82"/>
    </location>
</feature>
<evidence type="ECO:0000313" key="2">
    <source>
        <dbReference type="EMBL" id="PLP96650.1"/>
    </source>
</evidence>
<proteinExistence type="predicted"/>
<evidence type="ECO:0000256" key="1">
    <source>
        <dbReference type="SAM" id="Phobius"/>
    </source>
</evidence>
<keyword evidence="1" id="KW-0472">Membrane</keyword>
<evidence type="ECO:0000313" key="3">
    <source>
        <dbReference type="Proteomes" id="UP000234341"/>
    </source>
</evidence>
<keyword evidence="1" id="KW-1133">Transmembrane helix</keyword>
<dbReference type="AlphaFoldDB" id="A0A2N5C388"/>
<protein>
    <submittedName>
        <fullName evidence="2">Uncharacterized protein</fullName>
    </submittedName>
</protein>
<sequence length="158" mass="17028">MMFAAAVWRISAKLQSQTSFLCRTAPTVDYYLATSSDAPPDPEMIGQVRRTGVARSPDRKYVLLVAGPMCAAWAATLLRIVWQLQQIATATFTTGMAFGFDMQAYVVAPYASFAIPVSPGGIDSAANLDAGSVTACATTLRAASWRRQIIPIGLMPYR</sequence>
<gene>
    <name evidence="2" type="ORF">CYJ10_31040</name>
</gene>
<name>A0A2N5C388_9BURK</name>